<comment type="caution">
    <text evidence="2">The sequence shown here is derived from an EMBL/GenBank/DDBJ whole genome shotgun (WGS) entry which is preliminary data.</text>
</comment>
<feature type="region of interest" description="Disordered" evidence="1">
    <location>
        <begin position="55"/>
        <end position="91"/>
    </location>
</feature>
<proteinExistence type="predicted"/>
<reference evidence="3" key="1">
    <citation type="journal article" date="2019" name="Int. J. Syst. Evol. Microbiol.">
        <title>The Global Catalogue of Microorganisms (GCM) 10K type strain sequencing project: providing services to taxonomists for standard genome sequencing and annotation.</title>
        <authorList>
            <consortium name="The Broad Institute Genomics Platform"/>
            <consortium name="The Broad Institute Genome Sequencing Center for Infectious Disease"/>
            <person name="Wu L."/>
            <person name="Ma J."/>
        </authorList>
    </citation>
    <scope>NUCLEOTIDE SEQUENCE [LARGE SCALE GENOMIC DNA]</scope>
    <source>
        <strain evidence="3">JCM 9381</strain>
    </source>
</reference>
<accession>A0ABP6R194</accession>
<dbReference type="Proteomes" id="UP001500728">
    <property type="component" value="Unassembled WGS sequence"/>
</dbReference>
<organism evidence="2 3">
    <name type="scientific">Streptomyces labedae</name>
    <dbReference type="NCBI Taxonomy" id="285569"/>
    <lineage>
        <taxon>Bacteria</taxon>
        <taxon>Bacillati</taxon>
        <taxon>Actinomycetota</taxon>
        <taxon>Actinomycetes</taxon>
        <taxon>Kitasatosporales</taxon>
        <taxon>Streptomycetaceae</taxon>
        <taxon>Streptomyces</taxon>
    </lineage>
</organism>
<sequence length="91" mass="9068">MGPGTGGDGSAAVARRLKDGMAHGVPSFPLTSFHDRGTFAPDGYRAHVAERIAAGSPARPPAPPLTDPSARDLAGPGTRLDAGLDLVGAAP</sequence>
<gene>
    <name evidence="2" type="ORF">GCM10010469_38780</name>
</gene>
<evidence type="ECO:0000256" key="1">
    <source>
        <dbReference type="SAM" id="MobiDB-lite"/>
    </source>
</evidence>
<protein>
    <submittedName>
        <fullName evidence="2">Uncharacterized protein</fullName>
    </submittedName>
</protein>
<evidence type="ECO:0000313" key="3">
    <source>
        <dbReference type="Proteomes" id="UP001500728"/>
    </source>
</evidence>
<name>A0ABP6R194_9ACTN</name>
<evidence type="ECO:0000313" key="2">
    <source>
        <dbReference type="EMBL" id="GAA3266805.1"/>
    </source>
</evidence>
<keyword evidence="3" id="KW-1185">Reference proteome</keyword>
<dbReference type="EMBL" id="BAAAUW010000018">
    <property type="protein sequence ID" value="GAA3266805.1"/>
    <property type="molecule type" value="Genomic_DNA"/>
</dbReference>